<dbReference type="RefSeq" id="XP_052127115.1">
    <property type="nucleotide sequence ID" value="XM_052271155.1"/>
</dbReference>
<evidence type="ECO:0000313" key="4">
    <source>
        <dbReference type="RefSeq" id="XP_052127115.1"/>
    </source>
</evidence>
<keyword evidence="2" id="KW-0732">Signal</keyword>
<organism evidence="3 4">
    <name type="scientific">Frankliniella occidentalis</name>
    <name type="common">Western flower thrips</name>
    <name type="synonym">Euthrips occidentalis</name>
    <dbReference type="NCBI Taxonomy" id="133901"/>
    <lineage>
        <taxon>Eukaryota</taxon>
        <taxon>Metazoa</taxon>
        <taxon>Ecdysozoa</taxon>
        <taxon>Arthropoda</taxon>
        <taxon>Hexapoda</taxon>
        <taxon>Insecta</taxon>
        <taxon>Pterygota</taxon>
        <taxon>Neoptera</taxon>
        <taxon>Paraneoptera</taxon>
        <taxon>Thysanoptera</taxon>
        <taxon>Terebrantia</taxon>
        <taxon>Thripoidea</taxon>
        <taxon>Thripidae</taxon>
        <taxon>Frankliniella</taxon>
    </lineage>
</organism>
<proteinExistence type="predicted"/>
<feature type="signal peptide" evidence="2">
    <location>
        <begin position="1"/>
        <end position="22"/>
    </location>
</feature>
<evidence type="ECO:0000256" key="1">
    <source>
        <dbReference type="SAM" id="MobiDB-lite"/>
    </source>
</evidence>
<keyword evidence="3" id="KW-1185">Reference proteome</keyword>
<dbReference type="Proteomes" id="UP000504606">
    <property type="component" value="Unplaced"/>
</dbReference>
<name>A0A9C6X0X4_FRAOC</name>
<dbReference type="KEGG" id="foc:113206712"/>
<sequence length="412" mass="44733">MSHNGLPVLLALLLLLLKYSRAETSAVSSASPTSTVRTTSTTGKTASTRSATEERSDLWMCKIERQCHNVTCAECMPQDESCAFRCQQKCTCACLGYEIDGTDLGLYLECGTKRDCFAKYFPAVLVCPDEECLAKRLLDMETCKCECLQLTRAQASVAVAITAATICGETMRENNGQCKIECEEGARQILMDECGGEGEKCLKLKKQDCRCHCAGLPSTTPPHDPAEKLCDAMCYKATYNCMRGVGNIEQGKLCSAYKANCLCECRAGAAKSTDAAEYRTATEDRAQLELCAYVRSCHNATCGCLEGDEECVSQCRDSCRCGCLSFPGDGPGAQRAQPAGGRLTVSQCRDRREACVGSCAGDRGCKDWCYLEKEVCDCQCAGRSIPPSPKKRVTIPTDTGDKPTVMHCNYLN</sequence>
<feature type="region of interest" description="Disordered" evidence="1">
    <location>
        <begin position="30"/>
        <end position="51"/>
    </location>
</feature>
<feature type="compositionally biased region" description="Low complexity" evidence="1">
    <location>
        <begin position="30"/>
        <end position="50"/>
    </location>
</feature>
<reference evidence="4" key="1">
    <citation type="submission" date="2025-08" db="UniProtKB">
        <authorList>
            <consortium name="RefSeq"/>
        </authorList>
    </citation>
    <scope>IDENTIFICATION</scope>
    <source>
        <tissue evidence="4">Whole organism</tissue>
    </source>
</reference>
<dbReference type="GeneID" id="113206712"/>
<gene>
    <name evidence="4" type="primary">LOC113206712</name>
</gene>
<evidence type="ECO:0000256" key="2">
    <source>
        <dbReference type="SAM" id="SignalP"/>
    </source>
</evidence>
<protein>
    <submittedName>
        <fullName evidence="4">Balbiani ring protein 3-like isoform X1</fullName>
    </submittedName>
</protein>
<evidence type="ECO:0000313" key="3">
    <source>
        <dbReference type="Proteomes" id="UP000504606"/>
    </source>
</evidence>
<accession>A0A9C6X0X4</accession>
<dbReference type="AlphaFoldDB" id="A0A9C6X0X4"/>
<feature type="chain" id="PRO_5039103260" evidence="2">
    <location>
        <begin position="23"/>
        <end position="412"/>
    </location>
</feature>